<dbReference type="AlphaFoldDB" id="A0AAV7A842"/>
<gene>
    <name evidence="1" type="ORF">GDO81_018255</name>
</gene>
<dbReference type="Proteomes" id="UP000824782">
    <property type="component" value="Unassembled WGS sequence"/>
</dbReference>
<proteinExistence type="predicted"/>
<dbReference type="EMBL" id="WNYA01000009">
    <property type="protein sequence ID" value="KAG8556930.1"/>
    <property type="molecule type" value="Genomic_DNA"/>
</dbReference>
<name>A0AAV7A842_ENGPU</name>
<accession>A0AAV7A842</accession>
<protein>
    <submittedName>
        <fullName evidence="1">Uncharacterized protein</fullName>
    </submittedName>
</protein>
<comment type="caution">
    <text evidence="1">The sequence shown here is derived from an EMBL/GenBank/DDBJ whole genome shotgun (WGS) entry which is preliminary data.</text>
</comment>
<keyword evidence="2" id="KW-1185">Reference proteome</keyword>
<organism evidence="1 2">
    <name type="scientific">Engystomops pustulosus</name>
    <name type="common">Tungara frog</name>
    <name type="synonym">Physalaemus pustulosus</name>
    <dbReference type="NCBI Taxonomy" id="76066"/>
    <lineage>
        <taxon>Eukaryota</taxon>
        <taxon>Metazoa</taxon>
        <taxon>Chordata</taxon>
        <taxon>Craniata</taxon>
        <taxon>Vertebrata</taxon>
        <taxon>Euteleostomi</taxon>
        <taxon>Amphibia</taxon>
        <taxon>Batrachia</taxon>
        <taxon>Anura</taxon>
        <taxon>Neobatrachia</taxon>
        <taxon>Hyloidea</taxon>
        <taxon>Leptodactylidae</taxon>
        <taxon>Leiuperinae</taxon>
        <taxon>Engystomops</taxon>
    </lineage>
</organism>
<reference evidence="1" key="1">
    <citation type="thesis" date="2020" institute="ProQuest LLC" country="789 East Eisenhower Parkway, Ann Arbor, MI, USA">
        <title>Comparative Genomics and Chromosome Evolution.</title>
        <authorList>
            <person name="Mudd A.B."/>
        </authorList>
    </citation>
    <scope>NUCLEOTIDE SEQUENCE</scope>
    <source>
        <strain evidence="1">237g6f4</strain>
        <tissue evidence="1">Blood</tissue>
    </source>
</reference>
<evidence type="ECO:0000313" key="1">
    <source>
        <dbReference type="EMBL" id="KAG8556930.1"/>
    </source>
</evidence>
<evidence type="ECO:0000313" key="2">
    <source>
        <dbReference type="Proteomes" id="UP000824782"/>
    </source>
</evidence>
<sequence length="121" mass="13763">MNFTADYDPQQDNFCCGFQVLNSTFTLQLLVSASLPQESCGSEHSAFRSLALNFHTPGLPDKPEFWDYSTQVTVCFCNVCLYIAPTYLVEYMYPSSSTCTMEHKLDVTHIQKKVLPKIKFV</sequence>